<feature type="domain" description="IprA winged helix-turn-helix" evidence="1">
    <location>
        <begin position="148"/>
        <end position="215"/>
    </location>
</feature>
<dbReference type="Proteomes" id="UP000476696">
    <property type="component" value="Unassembled WGS sequence"/>
</dbReference>
<keyword evidence="3" id="KW-1185">Reference proteome</keyword>
<dbReference type="RefSeq" id="WP_152327579.1">
    <property type="nucleotide sequence ID" value="NZ_JAADJS010000004.1"/>
</dbReference>
<comment type="caution">
    <text evidence="2">The sequence shown here is derived from an EMBL/GenBank/DDBJ whole genome shotgun (WGS) entry which is preliminary data.</text>
</comment>
<accession>A0A6M2B814</accession>
<protein>
    <recommendedName>
        <fullName evidence="1">IprA winged helix-turn-helix domain-containing protein</fullName>
    </recommendedName>
</protein>
<evidence type="ECO:0000313" key="3">
    <source>
        <dbReference type="Proteomes" id="UP000476696"/>
    </source>
</evidence>
<proteinExistence type="predicted"/>
<gene>
    <name evidence="2" type="ORF">GW579_18325</name>
</gene>
<dbReference type="InterPro" id="IPR041687">
    <property type="entry name" value="HTH_46"/>
</dbReference>
<evidence type="ECO:0000259" key="1">
    <source>
        <dbReference type="Pfam" id="PF15977"/>
    </source>
</evidence>
<evidence type="ECO:0000313" key="2">
    <source>
        <dbReference type="EMBL" id="NGX89039.1"/>
    </source>
</evidence>
<organism evidence="2 3">
    <name type="scientific">Rahnella contaminans</name>
    <dbReference type="NCBI Taxonomy" id="2703882"/>
    <lineage>
        <taxon>Bacteria</taxon>
        <taxon>Pseudomonadati</taxon>
        <taxon>Pseudomonadota</taxon>
        <taxon>Gammaproteobacteria</taxon>
        <taxon>Enterobacterales</taxon>
        <taxon>Yersiniaceae</taxon>
        <taxon>Rahnella</taxon>
    </lineage>
</organism>
<sequence length="218" mass="25021">MDKKPVPDLLLPMSKPTKAINKLIAAFRTASAPLEIKGKESVIELNPVKEQAKVVLVLDGALNIYRTADNLRFVRAAAPNLFGMQGSPFRYNLYQFRSEKGAVLETLPFSRAMELVSEHQLFKEVLHFQTYLSDFQAYRTNLLISKSTYQIVCAFLFELELMPPEQRLRTSVFNYIHEHTHLARSGVMKILSDLRQGEYINIENGKLIAILKKFPREY</sequence>
<dbReference type="Pfam" id="PF15977">
    <property type="entry name" value="HTH_46"/>
    <property type="match status" value="1"/>
</dbReference>
<dbReference type="EMBL" id="JAADJS010000004">
    <property type="protein sequence ID" value="NGX89039.1"/>
    <property type="molecule type" value="Genomic_DNA"/>
</dbReference>
<reference evidence="2 3" key="1">
    <citation type="submission" date="2020-03" db="EMBL/GenBank/DDBJ databases">
        <title>Rahnella aceri sp. nov., isoated from traditional Jeju Makgeolli.</title>
        <authorList>
            <person name="Kim I.S."/>
            <person name="Jeon D."/>
        </authorList>
    </citation>
    <scope>NUCLEOTIDE SEQUENCE [LARGE SCALE GENOMIC DNA]</scope>
    <source>
        <strain evidence="2 3">Lac-M11</strain>
    </source>
</reference>
<name>A0A6M2B814_9GAMM</name>
<dbReference type="AlphaFoldDB" id="A0A6M2B814"/>